<dbReference type="EMBL" id="JAFHDT010000009">
    <property type="protein sequence ID" value="KAI7805406.1"/>
    <property type="molecule type" value="Genomic_DNA"/>
</dbReference>
<gene>
    <name evidence="2" type="ORF">IRJ41_006987</name>
</gene>
<dbReference type="AlphaFoldDB" id="A0A9W8C100"/>
<protein>
    <submittedName>
        <fullName evidence="2">Uncharacterized protein</fullName>
    </submittedName>
</protein>
<feature type="signal peptide" evidence="1">
    <location>
        <begin position="1"/>
        <end position="18"/>
    </location>
</feature>
<organism evidence="2 3">
    <name type="scientific">Triplophysa rosa</name>
    <name type="common">Cave loach</name>
    <dbReference type="NCBI Taxonomy" id="992332"/>
    <lineage>
        <taxon>Eukaryota</taxon>
        <taxon>Metazoa</taxon>
        <taxon>Chordata</taxon>
        <taxon>Craniata</taxon>
        <taxon>Vertebrata</taxon>
        <taxon>Euteleostomi</taxon>
        <taxon>Actinopterygii</taxon>
        <taxon>Neopterygii</taxon>
        <taxon>Teleostei</taxon>
        <taxon>Ostariophysi</taxon>
        <taxon>Cypriniformes</taxon>
        <taxon>Nemacheilidae</taxon>
        <taxon>Triplophysa</taxon>
    </lineage>
</organism>
<keyword evidence="3" id="KW-1185">Reference proteome</keyword>
<evidence type="ECO:0000313" key="2">
    <source>
        <dbReference type="EMBL" id="KAI7805406.1"/>
    </source>
</evidence>
<dbReference type="Proteomes" id="UP001059041">
    <property type="component" value="Linkage Group LG9"/>
</dbReference>
<comment type="caution">
    <text evidence="2">The sequence shown here is derived from an EMBL/GenBank/DDBJ whole genome shotgun (WGS) entry which is preliminary data.</text>
</comment>
<sequence>MRSLKCLNILIEWLTCEASLVKLIKRSFVDSTITPKHNICFSFSRGEISTLRWLGKRNRSRQIRRVDGTHREPETAGPLLFTAQLTQDPAVSSQHNLHWTAAHVCVERKGKSNRVQSAAESKNLLHSGLKLLNHDGWLDCLPTDSRIFAPLWFFRHPSTFNPPELSFPVDIRIHFPSFLI</sequence>
<proteinExistence type="predicted"/>
<accession>A0A9W8C100</accession>
<feature type="chain" id="PRO_5040863643" evidence="1">
    <location>
        <begin position="19"/>
        <end position="180"/>
    </location>
</feature>
<evidence type="ECO:0000256" key="1">
    <source>
        <dbReference type="SAM" id="SignalP"/>
    </source>
</evidence>
<reference evidence="2" key="1">
    <citation type="submission" date="2021-02" db="EMBL/GenBank/DDBJ databases">
        <title>Comparative genomics reveals that relaxation of natural selection precedes convergent phenotypic evolution of cavefish.</title>
        <authorList>
            <person name="Peng Z."/>
        </authorList>
    </citation>
    <scope>NUCLEOTIDE SEQUENCE</scope>
    <source>
        <tissue evidence="2">Muscle</tissue>
    </source>
</reference>
<keyword evidence="1" id="KW-0732">Signal</keyword>
<evidence type="ECO:0000313" key="3">
    <source>
        <dbReference type="Proteomes" id="UP001059041"/>
    </source>
</evidence>
<name>A0A9W8C100_TRIRA</name>